<dbReference type="GO" id="GO:0015833">
    <property type="term" value="P:peptide transport"/>
    <property type="evidence" value="ECO:0007669"/>
    <property type="project" value="InterPro"/>
</dbReference>
<dbReference type="PANTHER" id="PTHR43297:SF2">
    <property type="entry name" value="DIPEPTIDE TRANSPORT ATP-BINDING PROTEIN DPPD"/>
    <property type="match status" value="1"/>
</dbReference>
<dbReference type="InterPro" id="IPR017871">
    <property type="entry name" value="ABC_transporter-like_CS"/>
</dbReference>
<dbReference type="GO" id="GO:0005886">
    <property type="term" value="C:plasma membrane"/>
    <property type="evidence" value="ECO:0007669"/>
    <property type="project" value="UniProtKB-SubCell"/>
</dbReference>
<organism evidence="9 10">
    <name type="scientific">Gluconacetobacter azotocaptans</name>
    <dbReference type="NCBI Taxonomy" id="142834"/>
    <lineage>
        <taxon>Bacteria</taxon>
        <taxon>Pseudomonadati</taxon>
        <taxon>Pseudomonadota</taxon>
        <taxon>Alphaproteobacteria</taxon>
        <taxon>Acetobacterales</taxon>
        <taxon>Acetobacteraceae</taxon>
        <taxon>Gluconacetobacter</taxon>
    </lineage>
</organism>
<dbReference type="InterPro" id="IPR027417">
    <property type="entry name" value="P-loop_NTPase"/>
</dbReference>
<feature type="domain" description="ABC transporter" evidence="8">
    <location>
        <begin position="279"/>
        <end position="522"/>
    </location>
</feature>
<evidence type="ECO:0000256" key="3">
    <source>
        <dbReference type="ARBA" id="ARBA00022448"/>
    </source>
</evidence>
<evidence type="ECO:0000256" key="2">
    <source>
        <dbReference type="ARBA" id="ARBA00005417"/>
    </source>
</evidence>
<dbReference type="PROSITE" id="PS00211">
    <property type="entry name" value="ABC_TRANSPORTER_1"/>
    <property type="match status" value="1"/>
</dbReference>
<keyword evidence="10" id="KW-1185">Reference proteome</keyword>
<keyword evidence="7" id="KW-0472">Membrane</keyword>
<keyword evidence="4" id="KW-1003">Cell membrane</keyword>
<dbReference type="InterPro" id="IPR050388">
    <property type="entry name" value="ABC_Ni/Peptide_Import"/>
</dbReference>
<dbReference type="GO" id="GO:0005524">
    <property type="term" value="F:ATP binding"/>
    <property type="evidence" value="ECO:0007669"/>
    <property type="project" value="UniProtKB-KW"/>
</dbReference>
<sequence length="546" mass="59151">MMQGILDIDALSVRFAGRNSHFDALRGVSLSLEQGRILGVVGESGSGKSVTGLSVMGLLPQQASITGGRIRFKDQDITARTPRHLRGASIAMVFQNPRAALNPTRRICDQLSDVIRAHESLDSGAIRQRVIHLLESVNFPDISRRMGVYPHELSGGLCQRVMIAMAIACSPSVIIADEPTTGLDVLTQKAVMDLLFRLSRERAMSMMLITHDLGLAAQYCDSIAVMQKGTVVESGSPARIFSNPQHAYTQRLVDACMTMHPAQPHPAGKTTSRKRRPLLEVSNLRKRYANGHLAVDGVSFAIAPGESLGLIGESGSGKSTLSRLVGRLLDPDDGAIRFEGRSIGTIGARDFFRAEQRPHIQLVFQDAAGSLNPRFTAFDSIADPVRRLGPARNPGALRHHVEKCAADVGLAPALLDRYPHQLSGGQCARVGIARAISVDPKLLILDEPTAALDVLAQSEILALLERLRREKGMSYLFVSHDLHIVRMICDRMVILQNGKIVETGNCEEVFQNPRAPYTAQLLAAIPHFRPASQEAAAATGTEFAGS</sequence>
<protein>
    <submittedName>
        <fullName evidence="9">ABC transporter ATP-binding protein</fullName>
    </submittedName>
</protein>
<evidence type="ECO:0000259" key="8">
    <source>
        <dbReference type="PROSITE" id="PS50893"/>
    </source>
</evidence>
<dbReference type="Pfam" id="PF08352">
    <property type="entry name" value="oligo_HPY"/>
    <property type="match status" value="2"/>
</dbReference>
<keyword evidence="6 9" id="KW-0067">ATP-binding</keyword>
<evidence type="ECO:0000256" key="1">
    <source>
        <dbReference type="ARBA" id="ARBA00004417"/>
    </source>
</evidence>
<keyword evidence="3" id="KW-0813">Transport</keyword>
<dbReference type="CDD" id="cd03257">
    <property type="entry name" value="ABC_NikE_OppD_transporters"/>
    <property type="match status" value="2"/>
</dbReference>
<proteinExistence type="inferred from homology"/>
<dbReference type="GO" id="GO:0055085">
    <property type="term" value="P:transmembrane transport"/>
    <property type="evidence" value="ECO:0007669"/>
    <property type="project" value="UniProtKB-ARBA"/>
</dbReference>
<evidence type="ECO:0000313" key="10">
    <source>
        <dbReference type="Proteomes" id="UP000555756"/>
    </source>
</evidence>
<feature type="domain" description="ABC transporter" evidence="8">
    <location>
        <begin position="8"/>
        <end position="253"/>
    </location>
</feature>
<gene>
    <name evidence="9" type="ORF">HLH34_16040</name>
</gene>
<dbReference type="SMART" id="SM00382">
    <property type="entry name" value="AAA"/>
    <property type="match status" value="2"/>
</dbReference>
<dbReference type="AlphaFoldDB" id="A0A7W4JV19"/>
<evidence type="ECO:0000313" key="9">
    <source>
        <dbReference type="EMBL" id="MBB2191447.1"/>
    </source>
</evidence>
<accession>A0A7W4JV19</accession>
<dbReference type="EMBL" id="JABEQF010000016">
    <property type="protein sequence ID" value="MBB2191447.1"/>
    <property type="molecule type" value="Genomic_DNA"/>
</dbReference>
<dbReference type="GO" id="GO:0016887">
    <property type="term" value="F:ATP hydrolysis activity"/>
    <property type="evidence" value="ECO:0007669"/>
    <property type="project" value="InterPro"/>
</dbReference>
<dbReference type="InterPro" id="IPR013563">
    <property type="entry name" value="Oligopep_ABC_C"/>
</dbReference>
<dbReference type="Proteomes" id="UP000555756">
    <property type="component" value="Unassembled WGS sequence"/>
</dbReference>
<comment type="caution">
    <text evidence="9">The sequence shown here is derived from an EMBL/GenBank/DDBJ whole genome shotgun (WGS) entry which is preliminary data.</text>
</comment>
<dbReference type="FunFam" id="3.40.50.300:FF:000016">
    <property type="entry name" value="Oligopeptide ABC transporter ATP-binding component"/>
    <property type="match status" value="1"/>
</dbReference>
<reference evidence="9 10" key="1">
    <citation type="submission" date="2020-04" db="EMBL/GenBank/DDBJ databases">
        <title>Description of novel Gluconacetobacter.</title>
        <authorList>
            <person name="Sombolestani A."/>
        </authorList>
    </citation>
    <scope>NUCLEOTIDE SEQUENCE [LARGE SCALE GENOMIC DNA]</scope>
    <source>
        <strain evidence="9 10">LMG 21311</strain>
    </source>
</reference>
<dbReference type="InterPro" id="IPR003593">
    <property type="entry name" value="AAA+_ATPase"/>
</dbReference>
<dbReference type="InterPro" id="IPR003439">
    <property type="entry name" value="ABC_transporter-like_ATP-bd"/>
</dbReference>
<name>A0A7W4JV19_9PROT</name>
<evidence type="ECO:0000256" key="5">
    <source>
        <dbReference type="ARBA" id="ARBA00022741"/>
    </source>
</evidence>
<keyword evidence="5" id="KW-0547">Nucleotide-binding</keyword>
<comment type="similarity">
    <text evidence="2">Belongs to the ABC transporter superfamily.</text>
</comment>
<dbReference type="PANTHER" id="PTHR43297">
    <property type="entry name" value="OLIGOPEPTIDE TRANSPORT ATP-BINDING PROTEIN APPD"/>
    <property type="match status" value="1"/>
</dbReference>
<dbReference type="Pfam" id="PF00005">
    <property type="entry name" value="ABC_tran"/>
    <property type="match status" value="2"/>
</dbReference>
<comment type="subcellular location">
    <subcellularLocation>
        <location evidence="1">Cell inner membrane</location>
        <topology evidence="1">Peripheral membrane protein</topology>
    </subcellularLocation>
</comment>
<evidence type="ECO:0000256" key="4">
    <source>
        <dbReference type="ARBA" id="ARBA00022475"/>
    </source>
</evidence>
<evidence type="ECO:0000256" key="6">
    <source>
        <dbReference type="ARBA" id="ARBA00022840"/>
    </source>
</evidence>
<evidence type="ECO:0000256" key="7">
    <source>
        <dbReference type="ARBA" id="ARBA00023136"/>
    </source>
</evidence>
<dbReference type="Gene3D" id="3.40.50.300">
    <property type="entry name" value="P-loop containing nucleotide triphosphate hydrolases"/>
    <property type="match status" value="2"/>
</dbReference>
<dbReference type="PROSITE" id="PS50893">
    <property type="entry name" value="ABC_TRANSPORTER_2"/>
    <property type="match status" value="2"/>
</dbReference>
<dbReference type="SUPFAM" id="SSF52540">
    <property type="entry name" value="P-loop containing nucleoside triphosphate hydrolases"/>
    <property type="match status" value="2"/>
</dbReference>